<dbReference type="InterPro" id="IPR003661">
    <property type="entry name" value="HisK_dim/P_dom"/>
</dbReference>
<dbReference type="SMART" id="SM00388">
    <property type="entry name" value="HisKA"/>
    <property type="match status" value="1"/>
</dbReference>
<feature type="domain" description="PAC" evidence="15">
    <location>
        <begin position="407"/>
        <end position="459"/>
    </location>
</feature>
<feature type="compositionally biased region" description="Low complexity" evidence="11">
    <location>
        <begin position="1117"/>
        <end position="1132"/>
    </location>
</feature>
<protein>
    <recommendedName>
        <fullName evidence="3">histidine kinase</fullName>
        <ecNumber evidence="3">2.7.13.3</ecNumber>
    </recommendedName>
</protein>
<evidence type="ECO:0000256" key="3">
    <source>
        <dbReference type="ARBA" id="ARBA00012438"/>
    </source>
</evidence>
<dbReference type="SUPFAM" id="SSF47384">
    <property type="entry name" value="Homodimeric domain of signal transducing histidine kinase"/>
    <property type="match status" value="1"/>
</dbReference>
<dbReference type="EMBL" id="BMOM01000003">
    <property type="protein sequence ID" value="GGM00281.1"/>
    <property type="molecule type" value="Genomic_DNA"/>
</dbReference>
<comment type="caution">
    <text evidence="17">The sequence shown here is derived from an EMBL/GenBank/DDBJ whole genome shotgun (WGS) entry which is preliminary data.</text>
</comment>
<dbReference type="InterPro" id="IPR000700">
    <property type="entry name" value="PAS-assoc_C"/>
</dbReference>
<dbReference type="InterPro" id="IPR013655">
    <property type="entry name" value="PAS_fold_3"/>
</dbReference>
<dbReference type="Gene3D" id="3.30.450.20">
    <property type="entry name" value="PAS domain"/>
    <property type="match status" value="3"/>
</dbReference>
<keyword evidence="5" id="KW-0808">Transferase</keyword>
<keyword evidence="10" id="KW-0175">Coiled coil</keyword>
<dbReference type="PRINTS" id="PR00344">
    <property type="entry name" value="BCTRLSENSOR"/>
</dbReference>
<dbReference type="InterPro" id="IPR042240">
    <property type="entry name" value="CHASE_sf"/>
</dbReference>
<dbReference type="Gene3D" id="1.10.287.130">
    <property type="match status" value="1"/>
</dbReference>
<dbReference type="Pfam" id="PF08448">
    <property type="entry name" value="PAS_4"/>
    <property type="match status" value="1"/>
</dbReference>
<dbReference type="Pfam" id="PF00989">
    <property type="entry name" value="PAS"/>
    <property type="match status" value="1"/>
</dbReference>
<evidence type="ECO:0000259" key="15">
    <source>
        <dbReference type="PROSITE" id="PS50113"/>
    </source>
</evidence>
<keyword evidence="9 12" id="KW-0472">Membrane</keyword>
<dbReference type="SMART" id="SM00387">
    <property type="entry name" value="HATPase_c"/>
    <property type="match status" value="1"/>
</dbReference>
<keyword evidence="4" id="KW-0597">Phosphoprotein</keyword>
<dbReference type="InterPro" id="IPR050351">
    <property type="entry name" value="BphY/WalK/GraS-like"/>
</dbReference>
<feature type="transmembrane region" description="Helical" evidence="12">
    <location>
        <begin position="294"/>
        <end position="317"/>
    </location>
</feature>
<dbReference type="PANTHER" id="PTHR42878">
    <property type="entry name" value="TWO-COMPONENT HISTIDINE KINASE"/>
    <property type="match status" value="1"/>
</dbReference>
<dbReference type="InterPro" id="IPR013767">
    <property type="entry name" value="PAS_fold"/>
</dbReference>
<dbReference type="InterPro" id="IPR005467">
    <property type="entry name" value="His_kinase_dom"/>
</dbReference>
<evidence type="ECO:0000256" key="8">
    <source>
        <dbReference type="ARBA" id="ARBA00022989"/>
    </source>
</evidence>
<dbReference type="SMART" id="SM00091">
    <property type="entry name" value="PAS"/>
    <property type="match status" value="3"/>
</dbReference>
<feature type="domain" description="PAS" evidence="14">
    <location>
        <begin position="344"/>
        <end position="399"/>
    </location>
</feature>
<evidence type="ECO:0000259" key="14">
    <source>
        <dbReference type="PROSITE" id="PS50112"/>
    </source>
</evidence>
<dbReference type="InterPro" id="IPR029016">
    <property type="entry name" value="GAF-like_dom_sf"/>
</dbReference>
<dbReference type="Pfam" id="PF03924">
    <property type="entry name" value="CHASE"/>
    <property type="match status" value="1"/>
</dbReference>
<keyword evidence="7 17" id="KW-0418">Kinase</keyword>
<keyword evidence="8 12" id="KW-1133">Transmembrane helix</keyword>
<dbReference type="EC" id="2.7.13.3" evidence="3"/>
<feature type="region of interest" description="Disordered" evidence="11">
    <location>
        <begin position="1095"/>
        <end position="1132"/>
    </location>
</feature>
<proteinExistence type="predicted"/>
<evidence type="ECO:0000256" key="12">
    <source>
        <dbReference type="SAM" id="Phobius"/>
    </source>
</evidence>
<evidence type="ECO:0000313" key="18">
    <source>
        <dbReference type="Proteomes" id="UP000661918"/>
    </source>
</evidence>
<feature type="domain" description="CHASE" evidence="16">
    <location>
        <begin position="75"/>
        <end position="239"/>
    </location>
</feature>
<accession>A0ABQ2GKA3</accession>
<feature type="domain" description="PAC" evidence="15">
    <location>
        <begin position="653"/>
        <end position="705"/>
    </location>
</feature>
<dbReference type="Gene3D" id="3.30.565.10">
    <property type="entry name" value="Histidine kinase-like ATPase, C-terminal domain"/>
    <property type="match status" value="1"/>
</dbReference>
<dbReference type="NCBIfam" id="TIGR00229">
    <property type="entry name" value="sensory_box"/>
    <property type="match status" value="3"/>
</dbReference>
<dbReference type="PROSITE" id="PS50109">
    <property type="entry name" value="HIS_KIN"/>
    <property type="match status" value="1"/>
</dbReference>
<evidence type="ECO:0000313" key="17">
    <source>
        <dbReference type="EMBL" id="GGM00281.1"/>
    </source>
</evidence>
<dbReference type="InterPro" id="IPR001610">
    <property type="entry name" value="PAC"/>
</dbReference>
<evidence type="ECO:0000256" key="7">
    <source>
        <dbReference type="ARBA" id="ARBA00022777"/>
    </source>
</evidence>
<sequence length="1132" mass="125289">MSLSPPPASRRAPLMVMALILLLSTAAALVISGFVRAQQQNRFEREIQAYSLALRDRLNDYDRLLRTARATWLVHPDLLNEAVFARFVDATDLARRYPGVQALGFGPWVPDGDTTALVQRLRRSVQSDYTVRAGEAPQRARVPISVIAPASPSNLEALGFDLYSEPLRRAALDRARRQDDVQATARITLVQRDERGHLLTGFLLMLPVWESGRAIGPSGPQGFIYMAVRADQFLKSLDQPLLPGLGVRASLGGELLSAQSVPENVAFRDRIALTLAGQPWTLEYSADRQFGQDAAAAVPMLTMLAGLLIAGLAYLLVQSQVSARGRAEALNVSLGQARLRQEQARAEFEAIFQSMQDAAIFTDVRGRVRLVNRALTRQFGFSADELIGEPLSSLHTDDRLSDQTTITALTTPYRRRNGSTFLGEAQRSEVQDGSGEQLGSLEVVRDVTAQIAAQRALQAGERRYRGVLDAIPHILQVSDRQGRVTYVNAQHQALLGHDELAARLWPEDLPVFDRMWREARVRGGEALGGAHAELRLTVDEGVWRWFMLRVAPRLDENGAVREWVTSATDIHDRRLAEQLAQRSEERYRSVLESLPQIVWLTDPQGTPFYFNRRWDEYVGSQRAAAGFLGQLHPDDRAAYQQRWAAAIRSARPFEAEHRLLSAQGTYRSFVTRGLPVLDAAGQVIEWVGTSTDVDDSVYEENAARLLADVSQDLGTRGPGGQPLRTALGRLTARFVDSAAVWSVTGTPEPAGEVAAAPQVQLLTTSSLHPAWKTEHMRAFLDGAVDQVVTSEDPLFLPSHPLLHGVRATGALFYPLLDRSGRLCGVLGLFYRQAMTARDQDLAHELARRFATALEADALQVQVLRAQHDLQALNQSLEERVQRRTEELEGANRELEAFSYSVSHDLRTPLRHIVGFGDLLGKELGEGLSSKGQRYLGIITDSASRMSQLIDDLLDFSRMGRQEMRRELVDLRTLLRTSWTSLEPDRQGRQIHLTLPDHLPTVRGDSALLGLAFTNLLSNAVKYTRMRERGEITVSAETDANEVTITVRDNGVGFDPRYVDKLFGVFQRLHRADEFEGIGIGLANVRRIVTRHGGRVRADARPDEGASFTVTLPLNGHPSGPQSQSSAAPAGQP</sequence>
<dbReference type="Pfam" id="PF08447">
    <property type="entry name" value="PAS_3"/>
    <property type="match status" value="1"/>
</dbReference>
<feature type="domain" description="PAS" evidence="14">
    <location>
        <begin position="583"/>
        <end position="619"/>
    </location>
</feature>
<evidence type="ECO:0000256" key="1">
    <source>
        <dbReference type="ARBA" id="ARBA00000085"/>
    </source>
</evidence>
<evidence type="ECO:0000256" key="11">
    <source>
        <dbReference type="SAM" id="MobiDB-lite"/>
    </source>
</evidence>
<dbReference type="InterPro" id="IPR000014">
    <property type="entry name" value="PAS"/>
</dbReference>
<dbReference type="CDD" id="cd00130">
    <property type="entry name" value="PAS"/>
    <property type="match status" value="3"/>
</dbReference>
<dbReference type="CDD" id="cd00082">
    <property type="entry name" value="HisKA"/>
    <property type="match status" value="1"/>
</dbReference>
<dbReference type="PROSITE" id="PS50839">
    <property type="entry name" value="CHASE"/>
    <property type="match status" value="1"/>
</dbReference>
<keyword evidence="6 12" id="KW-0812">Transmembrane</keyword>
<name>A0ABQ2GKA3_9DEIO</name>
<dbReference type="Gene3D" id="3.30.450.350">
    <property type="entry name" value="CHASE domain"/>
    <property type="match status" value="1"/>
</dbReference>
<feature type="domain" description="PAC" evidence="15">
    <location>
        <begin position="530"/>
        <end position="582"/>
    </location>
</feature>
<dbReference type="InterPro" id="IPR004358">
    <property type="entry name" value="Sig_transdc_His_kin-like_C"/>
</dbReference>
<dbReference type="SUPFAM" id="SSF55785">
    <property type="entry name" value="PYP-like sensor domain (PAS domain)"/>
    <property type="match status" value="3"/>
</dbReference>
<evidence type="ECO:0000256" key="9">
    <source>
        <dbReference type="ARBA" id="ARBA00023136"/>
    </source>
</evidence>
<dbReference type="SUPFAM" id="SSF55874">
    <property type="entry name" value="ATPase domain of HSP90 chaperone/DNA topoisomerase II/histidine kinase"/>
    <property type="match status" value="1"/>
</dbReference>
<dbReference type="PANTHER" id="PTHR42878:SF15">
    <property type="entry name" value="BACTERIOPHYTOCHROME"/>
    <property type="match status" value="1"/>
</dbReference>
<dbReference type="RefSeq" id="WP_229752827.1">
    <property type="nucleotide sequence ID" value="NZ_BMOM01000003.1"/>
</dbReference>
<evidence type="ECO:0000256" key="10">
    <source>
        <dbReference type="SAM" id="Coils"/>
    </source>
</evidence>
<evidence type="ECO:0000256" key="6">
    <source>
        <dbReference type="ARBA" id="ARBA00022692"/>
    </source>
</evidence>
<evidence type="ECO:0000256" key="4">
    <source>
        <dbReference type="ARBA" id="ARBA00022553"/>
    </source>
</evidence>
<dbReference type="Gene3D" id="3.30.450.40">
    <property type="match status" value="1"/>
</dbReference>
<dbReference type="InterPro" id="IPR036097">
    <property type="entry name" value="HisK_dim/P_sf"/>
</dbReference>
<evidence type="ECO:0000256" key="5">
    <source>
        <dbReference type="ARBA" id="ARBA00022679"/>
    </source>
</evidence>
<evidence type="ECO:0000259" key="13">
    <source>
        <dbReference type="PROSITE" id="PS50109"/>
    </source>
</evidence>
<dbReference type="SMART" id="SM01079">
    <property type="entry name" value="CHASE"/>
    <property type="match status" value="1"/>
</dbReference>
<dbReference type="PROSITE" id="PS50112">
    <property type="entry name" value="PAS"/>
    <property type="match status" value="3"/>
</dbReference>
<comment type="catalytic activity">
    <reaction evidence="1">
        <text>ATP + protein L-histidine = ADP + protein N-phospho-L-histidine.</text>
        <dbReference type="EC" id="2.7.13.3"/>
    </reaction>
</comment>
<feature type="domain" description="PAS" evidence="14">
    <location>
        <begin position="460"/>
        <end position="496"/>
    </location>
</feature>
<dbReference type="InterPro" id="IPR006189">
    <property type="entry name" value="CHASE_dom"/>
</dbReference>
<dbReference type="InterPro" id="IPR013656">
    <property type="entry name" value="PAS_4"/>
</dbReference>
<dbReference type="SMART" id="SM00086">
    <property type="entry name" value="PAC"/>
    <property type="match status" value="3"/>
</dbReference>
<dbReference type="InterPro" id="IPR036890">
    <property type="entry name" value="HATPase_C_sf"/>
</dbReference>
<dbReference type="GO" id="GO:0016301">
    <property type="term" value="F:kinase activity"/>
    <property type="evidence" value="ECO:0007669"/>
    <property type="project" value="UniProtKB-KW"/>
</dbReference>
<dbReference type="Pfam" id="PF02518">
    <property type="entry name" value="HATPase_c"/>
    <property type="match status" value="1"/>
</dbReference>
<dbReference type="Proteomes" id="UP000661918">
    <property type="component" value="Unassembled WGS sequence"/>
</dbReference>
<keyword evidence="18" id="KW-1185">Reference proteome</keyword>
<feature type="coiled-coil region" evidence="10">
    <location>
        <begin position="855"/>
        <end position="893"/>
    </location>
</feature>
<reference evidence="18" key="1">
    <citation type="journal article" date="2019" name="Int. J. Syst. Evol. Microbiol.">
        <title>The Global Catalogue of Microorganisms (GCM) 10K type strain sequencing project: providing services to taxonomists for standard genome sequencing and annotation.</title>
        <authorList>
            <consortium name="The Broad Institute Genomics Platform"/>
            <consortium name="The Broad Institute Genome Sequencing Center for Infectious Disease"/>
            <person name="Wu L."/>
            <person name="Ma J."/>
        </authorList>
    </citation>
    <scope>NUCLEOTIDE SEQUENCE [LARGE SCALE GENOMIC DNA]</scope>
    <source>
        <strain evidence="18">JCM 15443</strain>
    </source>
</reference>
<comment type="subcellular location">
    <subcellularLocation>
        <location evidence="2">Membrane</location>
    </subcellularLocation>
</comment>
<organism evidence="17 18">
    <name type="scientific">Deinococcus aerophilus</name>
    <dbReference type="NCBI Taxonomy" id="522488"/>
    <lineage>
        <taxon>Bacteria</taxon>
        <taxon>Thermotogati</taxon>
        <taxon>Deinococcota</taxon>
        <taxon>Deinococci</taxon>
        <taxon>Deinococcales</taxon>
        <taxon>Deinococcaceae</taxon>
        <taxon>Deinococcus</taxon>
    </lineage>
</organism>
<dbReference type="Pfam" id="PF00512">
    <property type="entry name" value="HisKA"/>
    <property type="match status" value="1"/>
</dbReference>
<dbReference type="SUPFAM" id="SSF55781">
    <property type="entry name" value="GAF domain-like"/>
    <property type="match status" value="1"/>
</dbReference>
<feature type="domain" description="Histidine kinase" evidence="13">
    <location>
        <begin position="900"/>
        <end position="1115"/>
    </location>
</feature>
<gene>
    <name evidence="17" type="ORF">GCM10010841_06070</name>
</gene>
<dbReference type="InterPro" id="IPR003594">
    <property type="entry name" value="HATPase_dom"/>
</dbReference>
<evidence type="ECO:0000259" key="16">
    <source>
        <dbReference type="PROSITE" id="PS50839"/>
    </source>
</evidence>
<dbReference type="InterPro" id="IPR035965">
    <property type="entry name" value="PAS-like_dom_sf"/>
</dbReference>
<dbReference type="PROSITE" id="PS50113">
    <property type="entry name" value="PAC"/>
    <property type="match status" value="3"/>
</dbReference>
<evidence type="ECO:0000256" key="2">
    <source>
        <dbReference type="ARBA" id="ARBA00004370"/>
    </source>
</evidence>